<comment type="caution">
    <text evidence="1">The sequence shown here is derived from an EMBL/GenBank/DDBJ whole genome shotgun (WGS) entry which is preliminary data.</text>
</comment>
<reference evidence="1 2" key="1">
    <citation type="submission" date="2021-08" db="EMBL/GenBank/DDBJ databases">
        <title>FDA dAtabase for Regulatory Grade micrObial Sequences (FDA-ARGOS): Supporting development and validation of Infectious Disease Dx tests.</title>
        <authorList>
            <person name="Sproer C."/>
            <person name="Gronow S."/>
            <person name="Severitt S."/>
            <person name="Schroder I."/>
            <person name="Tallon L."/>
            <person name="Sadzewicz L."/>
            <person name="Zhao X."/>
            <person name="Boylan J."/>
            <person name="Ott S."/>
            <person name="Bowen H."/>
            <person name="Vavikolanu K."/>
            <person name="Hazen T."/>
            <person name="Aluvathingal J."/>
            <person name="Nadendla S."/>
            <person name="Lowell S."/>
            <person name="Myers T."/>
            <person name="Yan Y."/>
            <person name="Sichtig H."/>
        </authorList>
    </citation>
    <scope>NUCLEOTIDE SEQUENCE [LARGE SCALE GENOMIC DNA]</scope>
    <source>
        <strain evidence="1 2">FDAARGOS_1460</strain>
    </source>
</reference>
<proteinExistence type="predicted"/>
<dbReference type="RefSeq" id="WP_223419261.1">
    <property type="nucleotide sequence ID" value="NZ_JAIPME010000002.1"/>
</dbReference>
<name>A0ABS7SZ49_9FIRM</name>
<keyword evidence="2" id="KW-1185">Reference proteome</keyword>
<dbReference type="Proteomes" id="UP000734271">
    <property type="component" value="Unassembled WGS sequence"/>
</dbReference>
<evidence type="ECO:0000313" key="1">
    <source>
        <dbReference type="EMBL" id="MBZ2386803.1"/>
    </source>
</evidence>
<accession>A0ABS7SZ49</accession>
<evidence type="ECO:0000313" key="2">
    <source>
        <dbReference type="Proteomes" id="UP000734271"/>
    </source>
</evidence>
<evidence type="ECO:0008006" key="3">
    <source>
        <dbReference type="Google" id="ProtNLM"/>
    </source>
</evidence>
<dbReference type="EMBL" id="JAIPME010000002">
    <property type="protein sequence ID" value="MBZ2386803.1"/>
    <property type="molecule type" value="Genomic_DNA"/>
</dbReference>
<organism evidence="1 2">
    <name type="scientific">Anaerococcus murdochii</name>
    <dbReference type="NCBI Taxonomy" id="411577"/>
    <lineage>
        <taxon>Bacteria</taxon>
        <taxon>Bacillati</taxon>
        <taxon>Bacillota</taxon>
        <taxon>Tissierellia</taxon>
        <taxon>Tissierellales</taxon>
        <taxon>Peptoniphilaceae</taxon>
        <taxon>Anaerococcus</taxon>
    </lineage>
</organism>
<sequence length="379" mass="43827">MNKKILFILCTCLCLVSCNKEEKGQESKEVTKNVIEIDTTKKMAEKMTLDDSGGDDLVFENLSFEDKDMDQVMDFFKDYGVEFEKSDTYIRDFVAYAKNNIYDGGEFGYDWTPETSYEGSYVFDNRMNLIATNLEDGKMTVEVYTKDKDKEVEKNTILDNISNLETYIYDDDKLYYGADSLDGNSILGYFSLDDYKNESLVVNPIKLDGGNATGDVITLVTKLDDDVVYQVSHYENQVLGEDKPLKNKLVYLANPNKEINLGENSFDVIEKYGDYIICHDKTYGTDEKYVKIYDKDFRLLYKTAEPMDRLVNISKLEKDGKTYLLLSDGLWTHYIVDVEENKNSYQLNGINAKDRYFFYSDDKFVISNDHESYIGKVRK</sequence>
<gene>
    <name evidence="1" type="ORF">K8P03_05860</name>
</gene>
<protein>
    <recommendedName>
        <fullName evidence="3">Lipoprotein</fullName>
    </recommendedName>
</protein>